<feature type="transmembrane region" description="Helical" evidence="6">
    <location>
        <begin position="306"/>
        <end position="323"/>
    </location>
</feature>
<dbReference type="AlphaFoldDB" id="A0A7S4DZV0"/>
<evidence type="ECO:0000313" key="7">
    <source>
        <dbReference type="EMBL" id="CAE0680565.1"/>
    </source>
</evidence>
<dbReference type="EMBL" id="HBIV01046271">
    <property type="protein sequence ID" value="CAE0680565.1"/>
    <property type="molecule type" value="Transcribed_RNA"/>
</dbReference>
<name>A0A7S4DZV0_9EUKA</name>
<gene>
    <name evidence="7" type="ORF">LGLO00237_LOCUS32351</name>
</gene>
<dbReference type="InterPro" id="IPR001727">
    <property type="entry name" value="GDT1-like"/>
</dbReference>
<dbReference type="GO" id="GO:0032472">
    <property type="term" value="P:Golgi calcium ion transport"/>
    <property type="evidence" value="ECO:0007669"/>
    <property type="project" value="TreeGrafter"/>
</dbReference>
<organism evidence="7">
    <name type="scientific">Lotharella globosa</name>
    <dbReference type="NCBI Taxonomy" id="91324"/>
    <lineage>
        <taxon>Eukaryota</taxon>
        <taxon>Sar</taxon>
        <taxon>Rhizaria</taxon>
        <taxon>Cercozoa</taxon>
        <taxon>Chlorarachniophyceae</taxon>
        <taxon>Lotharella</taxon>
    </lineage>
</organism>
<evidence type="ECO:0000256" key="2">
    <source>
        <dbReference type="ARBA" id="ARBA00009190"/>
    </source>
</evidence>
<accession>A0A7S4DZV0</accession>
<dbReference type="InterPro" id="IPR049555">
    <property type="entry name" value="GDT1-like_CS"/>
</dbReference>
<evidence type="ECO:0000256" key="4">
    <source>
        <dbReference type="ARBA" id="ARBA00022989"/>
    </source>
</evidence>
<dbReference type="GO" id="GO:0005794">
    <property type="term" value="C:Golgi apparatus"/>
    <property type="evidence" value="ECO:0007669"/>
    <property type="project" value="TreeGrafter"/>
</dbReference>
<dbReference type="GO" id="GO:0032468">
    <property type="term" value="P:Golgi calcium ion homeostasis"/>
    <property type="evidence" value="ECO:0007669"/>
    <property type="project" value="TreeGrafter"/>
</dbReference>
<protein>
    <recommendedName>
        <fullName evidence="6">GDT1 family protein</fullName>
    </recommendedName>
</protein>
<feature type="transmembrane region" description="Helical" evidence="6">
    <location>
        <begin position="231"/>
        <end position="249"/>
    </location>
</feature>
<feature type="transmembrane region" description="Helical" evidence="6">
    <location>
        <begin position="164"/>
        <end position="184"/>
    </location>
</feature>
<reference evidence="7" key="1">
    <citation type="submission" date="2021-01" db="EMBL/GenBank/DDBJ databases">
        <authorList>
            <person name="Corre E."/>
            <person name="Pelletier E."/>
            <person name="Niang G."/>
            <person name="Scheremetjew M."/>
            <person name="Finn R."/>
            <person name="Kale V."/>
            <person name="Holt S."/>
            <person name="Cochrane G."/>
            <person name="Meng A."/>
            <person name="Brown T."/>
            <person name="Cohen L."/>
        </authorList>
    </citation>
    <scope>NUCLEOTIDE SEQUENCE</scope>
    <source>
        <strain evidence="7">CCCM811</strain>
    </source>
</reference>
<dbReference type="GO" id="GO:0015085">
    <property type="term" value="F:calcium ion transmembrane transporter activity"/>
    <property type="evidence" value="ECO:0007669"/>
    <property type="project" value="TreeGrafter"/>
</dbReference>
<dbReference type="PANTHER" id="PTHR12608:SF1">
    <property type="entry name" value="TRANSMEMBRANE PROTEIN 165"/>
    <property type="match status" value="1"/>
</dbReference>
<dbReference type="PROSITE" id="PS01214">
    <property type="entry name" value="UPF0016"/>
    <property type="match status" value="1"/>
</dbReference>
<feature type="transmembrane region" description="Helical" evidence="6">
    <location>
        <begin position="21"/>
        <end position="39"/>
    </location>
</feature>
<evidence type="ECO:0000256" key="1">
    <source>
        <dbReference type="ARBA" id="ARBA00004141"/>
    </source>
</evidence>
<evidence type="ECO:0000256" key="5">
    <source>
        <dbReference type="ARBA" id="ARBA00023136"/>
    </source>
</evidence>
<sequence length="329" mass="35043">MLRTLFQGISSSRSKNNWGTGLWVIVLAGVFLQGNAAWAEPALYASRINTTTKETGEMLQLATASGINATAEAESVQGVSSTSFFTTKVPEIFNLDYYSFWAAFGTAFSMIAATELGDKTFIIAAIMAMKHNRFWVYVGAVGALALMTVLSVGIGWALPNLIPIIYTYYASIVLFVYFGARLLFEAACGYLWPSEENEELAEVEKELGVNEGDVEEEALVKKPSKNHSVSNLNSLASAVLAQAFSLTFTAEWGDRSQIATVAMASSKGFAGAIGVTVGAVLGHACCTGLAVLGGRLIATSISERQVAIFGGLLFLGFAGYEIYVGPPEV</sequence>
<dbReference type="PANTHER" id="PTHR12608">
    <property type="entry name" value="TRANSMEMBRANE PROTEIN HTP-1 RELATED"/>
    <property type="match status" value="1"/>
</dbReference>
<keyword evidence="5 6" id="KW-0472">Membrane</keyword>
<comment type="subcellular location">
    <subcellularLocation>
        <location evidence="1 6">Membrane</location>
        <topology evidence="1 6">Multi-pass membrane protein</topology>
    </subcellularLocation>
</comment>
<evidence type="ECO:0000256" key="6">
    <source>
        <dbReference type="RuleBase" id="RU365102"/>
    </source>
</evidence>
<keyword evidence="4 6" id="KW-1133">Transmembrane helix</keyword>
<evidence type="ECO:0000256" key="3">
    <source>
        <dbReference type="ARBA" id="ARBA00022692"/>
    </source>
</evidence>
<dbReference type="GO" id="GO:0016020">
    <property type="term" value="C:membrane"/>
    <property type="evidence" value="ECO:0007669"/>
    <property type="project" value="UniProtKB-SubCell"/>
</dbReference>
<dbReference type="GO" id="GO:0005384">
    <property type="term" value="F:manganese ion transmembrane transporter activity"/>
    <property type="evidence" value="ECO:0007669"/>
    <property type="project" value="TreeGrafter"/>
</dbReference>
<keyword evidence="3 6" id="KW-0812">Transmembrane</keyword>
<feature type="transmembrane region" description="Helical" evidence="6">
    <location>
        <begin position="269"/>
        <end position="294"/>
    </location>
</feature>
<feature type="transmembrane region" description="Helical" evidence="6">
    <location>
        <begin position="97"/>
        <end position="113"/>
    </location>
</feature>
<proteinExistence type="inferred from homology"/>
<comment type="similarity">
    <text evidence="2 6">Belongs to the GDT1 family.</text>
</comment>
<dbReference type="Pfam" id="PF01169">
    <property type="entry name" value="GDT1"/>
    <property type="match status" value="2"/>
</dbReference>
<feature type="transmembrane region" description="Helical" evidence="6">
    <location>
        <begin position="134"/>
        <end position="158"/>
    </location>
</feature>